<protein>
    <submittedName>
        <fullName evidence="3">Maturation and nuclear export of 40S ribosomal subunits interacting protein</fullName>
    </submittedName>
</protein>
<gene>
    <name evidence="3" type="primary">NOC4_1</name>
    <name evidence="3" type="ORF">IWQ60_000404</name>
</gene>
<dbReference type="OrthoDB" id="10263185at2759"/>
<evidence type="ECO:0000313" key="3">
    <source>
        <dbReference type="EMBL" id="KAJ1930292.1"/>
    </source>
</evidence>
<reference evidence="3" key="1">
    <citation type="submission" date="2022-07" db="EMBL/GenBank/DDBJ databases">
        <title>Phylogenomic reconstructions and comparative analyses of Kickxellomycotina fungi.</title>
        <authorList>
            <person name="Reynolds N.K."/>
            <person name="Stajich J.E."/>
            <person name="Barry K."/>
            <person name="Grigoriev I.V."/>
            <person name="Crous P."/>
            <person name="Smith M.E."/>
        </authorList>
    </citation>
    <scope>NUCLEOTIDE SEQUENCE</scope>
    <source>
        <strain evidence="3">RSA 861</strain>
    </source>
</reference>
<evidence type="ECO:0000259" key="2">
    <source>
        <dbReference type="Pfam" id="PF03914"/>
    </source>
</evidence>
<dbReference type="GO" id="GO:0042254">
    <property type="term" value="P:ribosome biogenesis"/>
    <property type="evidence" value="ECO:0007669"/>
    <property type="project" value="InterPro"/>
</dbReference>
<dbReference type="GO" id="GO:0032040">
    <property type="term" value="C:small-subunit processome"/>
    <property type="evidence" value="ECO:0007669"/>
    <property type="project" value="TreeGrafter"/>
</dbReference>
<dbReference type="PANTHER" id="PTHR12455:SF0">
    <property type="entry name" value="NUCLEOLAR COMPLEX PROTEIN 4 HOMOLOG"/>
    <property type="match status" value="1"/>
</dbReference>
<organism evidence="3 4">
    <name type="scientific">Tieghemiomyces parasiticus</name>
    <dbReference type="NCBI Taxonomy" id="78921"/>
    <lineage>
        <taxon>Eukaryota</taxon>
        <taxon>Fungi</taxon>
        <taxon>Fungi incertae sedis</taxon>
        <taxon>Zoopagomycota</taxon>
        <taxon>Kickxellomycotina</taxon>
        <taxon>Dimargaritomycetes</taxon>
        <taxon>Dimargaritales</taxon>
        <taxon>Dimargaritaceae</taxon>
        <taxon>Tieghemiomyces</taxon>
    </lineage>
</organism>
<comment type="caution">
    <text evidence="3">The sequence shown here is derived from an EMBL/GenBank/DDBJ whole genome shotgun (WGS) entry which is preliminary data.</text>
</comment>
<evidence type="ECO:0000256" key="1">
    <source>
        <dbReference type="ARBA" id="ARBA00007797"/>
    </source>
</evidence>
<dbReference type="Proteomes" id="UP001150569">
    <property type="component" value="Unassembled WGS sequence"/>
</dbReference>
<dbReference type="InterPro" id="IPR005612">
    <property type="entry name" value="CCAAT-binding_factor"/>
</dbReference>
<dbReference type="GO" id="GO:0030692">
    <property type="term" value="C:Noc4p-Nop14p complex"/>
    <property type="evidence" value="ECO:0007669"/>
    <property type="project" value="TreeGrafter"/>
</dbReference>
<sequence length="595" mass="67102">MAKLVQESSKPKEAALNKEETIAEIRRLEASVTESRKHLNEILKIVEHAKSDRTEVAHAAIHSLHRIFAPYLDRGELTLARKAASAATTADTSAFSPEEKVVQWLSDQYRKYMDLLVRSVTRKDRAFQVSVFRLFLQEVQKQTMSLSISKGDYQFCNRFFANLTRALVTSPEYSDELHNALANSYLNSYDDLRYHFLLNLANVLEKQRSTINSVSKDTLETADTTELDTTIANAFRMLQSIKAMPAPGTAITQFWSDHPETFQHASKAKKARTKRTAGTVAAAPTPLPAVLVAQEHRQVFDSAWVNFLALPLAPETHKQVLLTMHRHIMPHMHFPALLGDFLTRAYDQGGVLSILALNSLFTLITEHGLAYPDFYARLYRLMDRQVGHVKYRARFFRMASLFLSSTHLPAYLVAAFIKRMARLTLAAPPATAVFAIPWIYNLLKAHPSCMTLIHRETGPNTEGLRLRESADEVIQDRSSSAENDGAAVADWLASDPYDHTAQDPAESHAAESSLWEIHTLQSHFAHQVSVLARVFSERFTKPAYDLEDFLDHTYTTLFESEIDRPMKKAPALAPQITGHLFAEGDAFHDVWDLSL</sequence>
<dbReference type="AlphaFoldDB" id="A0A9W8AL57"/>
<name>A0A9W8AL57_9FUNG</name>
<evidence type="ECO:0000313" key="4">
    <source>
        <dbReference type="Proteomes" id="UP001150569"/>
    </source>
</evidence>
<dbReference type="InterPro" id="IPR027193">
    <property type="entry name" value="Noc4"/>
</dbReference>
<dbReference type="EMBL" id="JANBPT010000010">
    <property type="protein sequence ID" value="KAJ1930292.1"/>
    <property type="molecule type" value="Genomic_DNA"/>
</dbReference>
<dbReference type="Pfam" id="PF03914">
    <property type="entry name" value="CBF"/>
    <property type="match status" value="1"/>
</dbReference>
<comment type="similarity">
    <text evidence="1">Belongs to the CBF/MAK21 family.</text>
</comment>
<proteinExistence type="inferred from homology"/>
<accession>A0A9W8AL57</accession>
<dbReference type="PANTHER" id="PTHR12455">
    <property type="entry name" value="NUCLEOLAR COMPLEX PROTEIN 4"/>
    <property type="match status" value="1"/>
</dbReference>
<feature type="domain" description="CCAAT-binding factor" evidence="2">
    <location>
        <begin position="353"/>
        <end position="532"/>
    </location>
</feature>
<keyword evidence="4" id="KW-1185">Reference proteome</keyword>